<dbReference type="SUPFAM" id="SSF81653">
    <property type="entry name" value="Calcium ATPase, transduction domain A"/>
    <property type="match status" value="1"/>
</dbReference>
<keyword evidence="8 10" id="KW-0472">Membrane</keyword>
<dbReference type="AlphaFoldDB" id="A0AA38LU07"/>
<evidence type="ECO:0000256" key="8">
    <source>
        <dbReference type="ARBA" id="ARBA00023136"/>
    </source>
</evidence>
<dbReference type="GO" id="GO:1990573">
    <property type="term" value="P:potassium ion import across plasma membrane"/>
    <property type="evidence" value="ECO:0007669"/>
    <property type="project" value="TreeGrafter"/>
</dbReference>
<evidence type="ECO:0000256" key="6">
    <source>
        <dbReference type="ARBA" id="ARBA00022967"/>
    </source>
</evidence>
<dbReference type="SFLD" id="SFLDS00003">
    <property type="entry name" value="Haloacid_Dehalogenase"/>
    <property type="match status" value="1"/>
</dbReference>
<feature type="transmembrane region" description="Helical" evidence="10">
    <location>
        <begin position="870"/>
        <end position="893"/>
    </location>
</feature>
<dbReference type="GO" id="GO:0036376">
    <property type="term" value="P:sodium ion export across plasma membrane"/>
    <property type="evidence" value="ECO:0007669"/>
    <property type="project" value="TreeGrafter"/>
</dbReference>
<dbReference type="SUPFAM" id="SSF81665">
    <property type="entry name" value="Calcium ATPase, transmembrane domain M"/>
    <property type="match status" value="1"/>
</dbReference>
<feature type="domain" description="Cation-transporting P-type ATPase N-terminal" evidence="11">
    <location>
        <begin position="108"/>
        <end position="181"/>
    </location>
</feature>
<evidence type="ECO:0000256" key="4">
    <source>
        <dbReference type="ARBA" id="ARBA00022741"/>
    </source>
</evidence>
<evidence type="ECO:0000256" key="10">
    <source>
        <dbReference type="SAM" id="Phobius"/>
    </source>
</evidence>
<dbReference type="Pfam" id="PF13246">
    <property type="entry name" value="Cation_ATPase"/>
    <property type="match status" value="1"/>
</dbReference>
<keyword evidence="3 10" id="KW-0812">Transmembrane</keyword>
<dbReference type="SFLD" id="SFLDG00002">
    <property type="entry name" value="C1.7:_P-type_atpase_like"/>
    <property type="match status" value="1"/>
</dbReference>
<keyword evidence="5" id="KW-0067">ATP-binding</keyword>
<feature type="transmembrane region" description="Helical" evidence="10">
    <location>
        <begin position="157"/>
        <end position="180"/>
    </location>
</feature>
<evidence type="ECO:0000313" key="12">
    <source>
        <dbReference type="EMBL" id="KAI9634019.1"/>
    </source>
</evidence>
<organism evidence="12 13">
    <name type="scientific">Dioszegia hungarica</name>
    <dbReference type="NCBI Taxonomy" id="4972"/>
    <lineage>
        <taxon>Eukaryota</taxon>
        <taxon>Fungi</taxon>
        <taxon>Dikarya</taxon>
        <taxon>Basidiomycota</taxon>
        <taxon>Agaricomycotina</taxon>
        <taxon>Tremellomycetes</taxon>
        <taxon>Tremellales</taxon>
        <taxon>Bulleribasidiaceae</taxon>
        <taxon>Dioszegia</taxon>
    </lineage>
</organism>
<feature type="transmembrane region" description="Helical" evidence="10">
    <location>
        <begin position="355"/>
        <end position="377"/>
    </location>
</feature>
<dbReference type="NCBIfam" id="TIGR01494">
    <property type="entry name" value="ATPase_P-type"/>
    <property type="match status" value="2"/>
</dbReference>
<dbReference type="PROSITE" id="PS00154">
    <property type="entry name" value="ATPASE_E1_E2"/>
    <property type="match status" value="1"/>
</dbReference>
<dbReference type="Gene3D" id="3.40.1110.10">
    <property type="entry name" value="Calcium-transporting ATPase, cytoplasmic domain N"/>
    <property type="match status" value="1"/>
</dbReference>
<evidence type="ECO:0000256" key="9">
    <source>
        <dbReference type="SAM" id="MobiDB-lite"/>
    </source>
</evidence>
<comment type="subcellular location">
    <subcellularLocation>
        <location evidence="1">Cell membrane</location>
        <topology evidence="1">Multi-pass membrane protein</topology>
    </subcellularLocation>
</comment>
<dbReference type="GeneID" id="77729435"/>
<dbReference type="InterPro" id="IPR023299">
    <property type="entry name" value="ATPase_P-typ_cyto_dom_N"/>
</dbReference>
<dbReference type="SUPFAM" id="SSF56784">
    <property type="entry name" value="HAD-like"/>
    <property type="match status" value="1"/>
</dbReference>
<dbReference type="GO" id="GO:0016887">
    <property type="term" value="F:ATP hydrolysis activity"/>
    <property type="evidence" value="ECO:0007669"/>
    <property type="project" value="InterPro"/>
</dbReference>
<dbReference type="GO" id="GO:0006883">
    <property type="term" value="P:intracellular sodium ion homeostasis"/>
    <property type="evidence" value="ECO:0007669"/>
    <property type="project" value="TreeGrafter"/>
</dbReference>
<dbReference type="GO" id="GO:1902600">
    <property type="term" value="P:proton transmembrane transport"/>
    <property type="evidence" value="ECO:0007669"/>
    <property type="project" value="TreeGrafter"/>
</dbReference>
<feature type="transmembrane region" description="Helical" evidence="10">
    <location>
        <begin position="940"/>
        <end position="968"/>
    </location>
</feature>
<dbReference type="PANTHER" id="PTHR43294">
    <property type="entry name" value="SODIUM/POTASSIUM-TRANSPORTING ATPASE SUBUNIT ALPHA"/>
    <property type="match status" value="1"/>
</dbReference>
<dbReference type="Gene3D" id="3.40.50.1000">
    <property type="entry name" value="HAD superfamily/HAD-like"/>
    <property type="match status" value="1"/>
</dbReference>
<dbReference type="Pfam" id="PF00122">
    <property type="entry name" value="E1-E2_ATPase"/>
    <property type="match status" value="1"/>
</dbReference>
<dbReference type="GO" id="GO:0005391">
    <property type="term" value="F:P-type sodium:potassium-exchanging transporter activity"/>
    <property type="evidence" value="ECO:0007669"/>
    <property type="project" value="TreeGrafter"/>
</dbReference>
<feature type="transmembrane region" description="Helical" evidence="10">
    <location>
        <begin position="899"/>
        <end position="919"/>
    </location>
</feature>
<keyword evidence="7 10" id="KW-1133">Transmembrane helix</keyword>
<evidence type="ECO:0000256" key="1">
    <source>
        <dbReference type="ARBA" id="ARBA00004651"/>
    </source>
</evidence>
<dbReference type="RefSeq" id="XP_052943796.1">
    <property type="nucleotide sequence ID" value="XM_053090230.1"/>
</dbReference>
<keyword evidence="13" id="KW-1185">Reference proteome</keyword>
<dbReference type="InterPro" id="IPR044492">
    <property type="entry name" value="P_typ_ATPase_HD_dom"/>
</dbReference>
<evidence type="ECO:0000256" key="2">
    <source>
        <dbReference type="ARBA" id="ARBA00022475"/>
    </source>
</evidence>
<feature type="transmembrane region" description="Helical" evidence="10">
    <location>
        <begin position="999"/>
        <end position="1020"/>
    </location>
</feature>
<protein>
    <submittedName>
        <fullName evidence="12">Sodium-potassium ATPase</fullName>
    </submittedName>
</protein>
<dbReference type="InterPro" id="IPR018303">
    <property type="entry name" value="ATPase_P-typ_P_site"/>
</dbReference>
<dbReference type="GO" id="GO:0030007">
    <property type="term" value="P:intracellular potassium ion homeostasis"/>
    <property type="evidence" value="ECO:0007669"/>
    <property type="project" value="TreeGrafter"/>
</dbReference>
<dbReference type="SMART" id="SM00831">
    <property type="entry name" value="Cation_ATPase_N"/>
    <property type="match status" value="1"/>
</dbReference>
<evidence type="ECO:0000256" key="5">
    <source>
        <dbReference type="ARBA" id="ARBA00022840"/>
    </source>
</evidence>
<dbReference type="Pfam" id="PF00690">
    <property type="entry name" value="Cation_ATPase_N"/>
    <property type="match status" value="1"/>
</dbReference>
<dbReference type="SUPFAM" id="SSF81660">
    <property type="entry name" value="Metal cation-transporting ATPase, ATP-binding domain N"/>
    <property type="match status" value="1"/>
</dbReference>
<dbReference type="PANTHER" id="PTHR43294:SF21">
    <property type="entry name" value="CATION TRANSPORTING ATPASE"/>
    <property type="match status" value="1"/>
</dbReference>
<accession>A0AA38LU07</accession>
<dbReference type="InterPro" id="IPR001757">
    <property type="entry name" value="P_typ_ATPase"/>
</dbReference>
<gene>
    <name evidence="12" type="ORF">MKK02DRAFT_38691</name>
</gene>
<sequence>MSATLRYDTQADPEKVTHYNHARHASFAIPRTITIQDDQSPSQARETELRRQNSVSLGSGPQRPNAGPRIIGEFRTLSIHVTDSIHGPGAPIKSKKGTNTVKELAELDWHTLSQNEVLQRLSASGTSGLDAEQAKRRLATNGLNEVKPHKPNVFLKFFWYFFGGFGSILFIASILCFLAWKPLGEPNPQVSNLALAVVILVVVCIQASFNAWQDWSTGRVMASITGMLPSDVLVVRDGQQVRLPARELVTGDIVCVSLGNKLPADLRFMEVSSDLKLDRSVLTGEAEPISATIDSTDPNMLETKNIGLQGTLCVSGSGKGIVIQTGGNTVFGRIAKLSSSGAPARTTLQAEISRFVGIIVVLALFFGIIVTVLWGAWLNREHYGFITSSGAVINLVAVCVAFIPEGMPSAVTISLSVVANRLAKNKILCKTLMTVETLGAVDVLCSDKTGTLTKNQMTVTNAAILDDEVSAQEARDRIVRGGDAGEGCRELAAVAGICNAALFDESTMDQPIGLRLVNGDATDSAILRFAESLRAVRESQAEWTEEFKVNFSSKTKFMLKMLRPAKSDARPAPISPFDDFSADSHLLLCKGAPDVLLKRCSHVNDPKGGPPIPLSHDILNKLSRVQESWARKGQRVLLLAKRVITPDMIEAGTSFDDASFPDLVNQTLNQNLTVVGLVGLVDPPRDDIPETVRIMRGAGIRFFMVTGDFATTALAIAEQCGIISDASRVHRLGDLDRNVEVDVVEKYDVYAEDEVPITSLVLSGPDLMEMNEAQWEQACQYVEIVFARTTPEQKLRIVKEFQRRGAIVGMTGDGVNDAPSLKAANVGIAMGGGSDVAMEAADLVLLESFSSIAVAVEYGRLTFDNLKKTLLYLLPAGSFSELMPILLNVLLGLPQALSSIQMILICVVTDVLPAISMCFEKPEAGLLLRKPRNTKTDRLVDWKLLLHAYFFLGILESLCAMAMAFWYLNRQGFLFSDLVLAYGGLPDTYDLDAYAEAVYVAQSVYFFTLVFMQWGNLLSTRTRRLSLFQTNPFGFHSANRNVWIPPAMLASVGFLFFFSYVPFFQNIFLTRGVPVEYIFIPLAFGLALIFLDESRKYCVRTYPKGLAARLAW</sequence>
<dbReference type="InterPro" id="IPR023298">
    <property type="entry name" value="ATPase_P-typ_TM_dom_sf"/>
</dbReference>
<dbReference type="Gene3D" id="1.20.1110.10">
    <property type="entry name" value="Calcium-transporting ATPase, transmembrane domain"/>
    <property type="match status" value="1"/>
</dbReference>
<feature type="transmembrane region" description="Helical" evidence="10">
    <location>
        <begin position="1041"/>
        <end position="1061"/>
    </location>
</feature>
<evidence type="ECO:0000256" key="3">
    <source>
        <dbReference type="ARBA" id="ARBA00022692"/>
    </source>
</evidence>
<dbReference type="InterPro" id="IPR023214">
    <property type="entry name" value="HAD_sf"/>
</dbReference>
<dbReference type="Pfam" id="PF00689">
    <property type="entry name" value="Cation_ATPase_C"/>
    <property type="match status" value="1"/>
</dbReference>
<dbReference type="PRINTS" id="PR00119">
    <property type="entry name" value="CATATPASE"/>
</dbReference>
<feature type="region of interest" description="Disordered" evidence="9">
    <location>
        <begin position="37"/>
        <end position="69"/>
    </location>
</feature>
<dbReference type="PRINTS" id="PR00121">
    <property type="entry name" value="NAKATPASE"/>
</dbReference>
<comment type="caution">
    <text evidence="12">The sequence shown here is derived from an EMBL/GenBank/DDBJ whole genome shotgun (WGS) entry which is preliminary data.</text>
</comment>
<dbReference type="InterPro" id="IPR059000">
    <property type="entry name" value="ATPase_P-type_domA"/>
</dbReference>
<keyword evidence="4" id="KW-0547">Nucleotide-binding</keyword>
<dbReference type="SFLD" id="SFLDF00027">
    <property type="entry name" value="p-type_atpase"/>
    <property type="match status" value="1"/>
</dbReference>
<proteinExistence type="predicted"/>
<evidence type="ECO:0000259" key="11">
    <source>
        <dbReference type="SMART" id="SM00831"/>
    </source>
</evidence>
<feature type="transmembrane region" description="Helical" evidence="10">
    <location>
        <begin position="383"/>
        <end position="403"/>
    </location>
</feature>
<dbReference type="InterPro" id="IPR008250">
    <property type="entry name" value="ATPase_P-typ_transduc_dom_A_sf"/>
</dbReference>
<keyword evidence="2" id="KW-1003">Cell membrane</keyword>
<dbReference type="EMBL" id="JAKWFO010000008">
    <property type="protein sequence ID" value="KAI9634019.1"/>
    <property type="molecule type" value="Genomic_DNA"/>
</dbReference>
<keyword evidence="6" id="KW-1278">Translocase</keyword>
<name>A0AA38LU07_9TREE</name>
<dbReference type="GO" id="GO:0005524">
    <property type="term" value="F:ATP binding"/>
    <property type="evidence" value="ECO:0007669"/>
    <property type="project" value="UniProtKB-KW"/>
</dbReference>
<dbReference type="GO" id="GO:0005886">
    <property type="term" value="C:plasma membrane"/>
    <property type="evidence" value="ECO:0007669"/>
    <property type="project" value="UniProtKB-SubCell"/>
</dbReference>
<reference evidence="12" key="1">
    <citation type="journal article" date="2022" name="G3 (Bethesda)">
        <title>High quality genome of the basidiomycete yeast Dioszegia hungarica PDD-24b-2 isolated from cloud water.</title>
        <authorList>
            <person name="Jarrige D."/>
            <person name="Haridas S."/>
            <person name="Bleykasten-Grosshans C."/>
            <person name="Joly M."/>
            <person name="Nadalig T."/>
            <person name="Sancelme M."/>
            <person name="Vuilleumier S."/>
            <person name="Grigoriev I.V."/>
            <person name="Amato P."/>
            <person name="Bringel F."/>
        </authorList>
    </citation>
    <scope>NUCLEOTIDE SEQUENCE</scope>
    <source>
        <strain evidence="12">PDD-24b-2</strain>
    </source>
</reference>
<dbReference type="InterPro" id="IPR036412">
    <property type="entry name" value="HAD-like_sf"/>
</dbReference>
<dbReference type="Proteomes" id="UP001164286">
    <property type="component" value="Unassembled WGS sequence"/>
</dbReference>
<feature type="transmembrane region" description="Helical" evidence="10">
    <location>
        <begin position="192"/>
        <end position="212"/>
    </location>
</feature>
<dbReference type="InterPro" id="IPR004014">
    <property type="entry name" value="ATPase_P-typ_cation-transptr_N"/>
</dbReference>
<evidence type="ECO:0000256" key="7">
    <source>
        <dbReference type="ARBA" id="ARBA00022989"/>
    </source>
</evidence>
<dbReference type="InterPro" id="IPR050510">
    <property type="entry name" value="Cation_transp_ATPase_P-type"/>
</dbReference>
<feature type="transmembrane region" description="Helical" evidence="10">
    <location>
        <begin position="1073"/>
        <end position="1091"/>
    </location>
</feature>
<dbReference type="Gene3D" id="2.70.150.10">
    <property type="entry name" value="Calcium-transporting ATPase, cytoplasmic transduction domain A"/>
    <property type="match status" value="1"/>
</dbReference>
<dbReference type="InterPro" id="IPR006068">
    <property type="entry name" value="ATPase_P-typ_cation-transptr_C"/>
</dbReference>
<evidence type="ECO:0000313" key="13">
    <source>
        <dbReference type="Proteomes" id="UP001164286"/>
    </source>
</evidence>